<sequence length="188" mass="20490">MKAAIFATRLEADFAISAFGFKKIESENFEVFAADNSLLAVSGVGMLSAALCVQYIVRKFDISEILNAGACGILGKKGKVGDVFEIGKVVCADDFCKDEFFLSESPNTLVSSSRAVKKDEERMRYAGIADFVDMECYGILKSLSILNFPLENFSSVKVASDFSEGCDIKKNIPLVIKNLECAVSNFLK</sequence>
<protein>
    <recommendedName>
        <fullName evidence="1">Nucleoside phosphorylase domain-containing protein</fullName>
    </recommendedName>
</protein>
<dbReference type="EMBL" id="JALBUT010000004">
    <property type="protein sequence ID" value="MDX8415343.1"/>
    <property type="molecule type" value="Genomic_DNA"/>
</dbReference>
<dbReference type="Gene3D" id="3.40.50.1580">
    <property type="entry name" value="Nucleoside phosphorylase domain"/>
    <property type="match status" value="1"/>
</dbReference>
<organism evidence="2 3">
    <name type="scientific">Intestinicryptomonas porci</name>
    <dbReference type="NCBI Taxonomy" id="2926320"/>
    <lineage>
        <taxon>Bacteria</taxon>
        <taxon>Pseudomonadati</taxon>
        <taxon>Verrucomicrobiota</taxon>
        <taxon>Opitutia</taxon>
        <taxon>Opitutales</taxon>
        <taxon>Intestinicryptomonaceae</taxon>
        <taxon>Intestinicryptomonas</taxon>
    </lineage>
</organism>
<dbReference type="SUPFAM" id="SSF53167">
    <property type="entry name" value="Purine and uridine phosphorylases"/>
    <property type="match status" value="1"/>
</dbReference>
<dbReference type="InterPro" id="IPR000845">
    <property type="entry name" value="Nucleoside_phosphorylase_d"/>
</dbReference>
<evidence type="ECO:0000259" key="1">
    <source>
        <dbReference type="Pfam" id="PF01048"/>
    </source>
</evidence>
<gene>
    <name evidence="2" type="ORF">MOX91_04005</name>
</gene>
<dbReference type="InterPro" id="IPR035994">
    <property type="entry name" value="Nucleoside_phosphorylase_sf"/>
</dbReference>
<keyword evidence="3" id="KW-1185">Reference proteome</keyword>
<name>A0ABU4WGD2_9BACT</name>
<proteinExistence type="predicted"/>
<evidence type="ECO:0000313" key="2">
    <source>
        <dbReference type="EMBL" id="MDX8415343.1"/>
    </source>
</evidence>
<reference evidence="2 3" key="1">
    <citation type="submission" date="2022-03" db="EMBL/GenBank/DDBJ databases">
        <title>Novel taxa within the pig intestine.</title>
        <authorList>
            <person name="Wylensek D."/>
            <person name="Bishof K."/>
            <person name="Afrizal A."/>
            <person name="Clavel T."/>
        </authorList>
    </citation>
    <scope>NUCLEOTIDE SEQUENCE [LARGE SCALE GENOMIC DNA]</scope>
    <source>
        <strain evidence="2 3">CLA-KB-P66</strain>
    </source>
</reference>
<accession>A0ABU4WGD2</accession>
<dbReference type="Pfam" id="PF01048">
    <property type="entry name" value="PNP_UDP_1"/>
    <property type="match status" value="1"/>
</dbReference>
<dbReference type="Proteomes" id="UP001275932">
    <property type="component" value="Unassembled WGS sequence"/>
</dbReference>
<evidence type="ECO:0000313" key="3">
    <source>
        <dbReference type="Proteomes" id="UP001275932"/>
    </source>
</evidence>
<feature type="domain" description="Nucleoside phosphorylase" evidence="1">
    <location>
        <begin position="37"/>
        <end position="98"/>
    </location>
</feature>
<comment type="caution">
    <text evidence="2">The sequence shown here is derived from an EMBL/GenBank/DDBJ whole genome shotgun (WGS) entry which is preliminary data.</text>
</comment>
<dbReference type="RefSeq" id="WP_370396790.1">
    <property type="nucleotide sequence ID" value="NZ_JALBUT010000004.1"/>
</dbReference>